<comment type="caution">
    <text evidence="1">The sequence shown here is derived from an EMBL/GenBank/DDBJ whole genome shotgun (WGS) entry which is preliminary data.</text>
</comment>
<evidence type="ECO:0000313" key="1">
    <source>
        <dbReference type="EMBL" id="KAK1148070.1"/>
    </source>
</evidence>
<gene>
    <name evidence="1" type="ORF">N8T08_010705</name>
</gene>
<keyword evidence="2" id="KW-1185">Reference proteome</keyword>
<proteinExistence type="predicted"/>
<protein>
    <submittedName>
        <fullName evidence="1">Uncharacterized protein</fullName>
    </submittedName>
</protein>
<name>A0ACC3BBJ4_9EURO</name>
<sequence>MALNMERPFSNFDPNALYILLLDRGDSYLFHWALYLAKPELCGMMYHLINPDTTDPTTWKYEMQLITDDLYFTRVLLALKLGVLDPVVHDAVGDRLGEVPIQYSGRFKENVTCRVWLKEALYALDDEGLPRLETQLIRHSVNYLGTKPT</sequence>
<organism evidence="1 2">
    <name type="scientific">Aspergillus melleus</name>
    <dbReference type="NCBI Taxonomy" id="138277"/>
    <lineage>
        <taxon>Eukaryota</taxon>
        <taxon>Fungi</taxon>
        <taxon>Dikarya</taxon>
        <taxon>Ascomycota</taxon>
        <taxon>Pezizomycotina</taxon>
        <taxon>Eurotiomycetes</taxon>
        <taxon>Eurotiomycetidae</taxon>
        <taxon>Eurotiales</taxon>
        <taxon>Aspergillaceae</taxon>
        <taxon>Aspergillus</taxon>
        <taxon>Aspergillus subgen. Circumdati</taxon>
    </lineage>
</organism>
<dbReference type="EMBL" id="JAOPJF010000009">
    <property type="protein sequence ID" value="KAK1148070.1"/>
    <property type="molecule type" value="Genomic_DNA"/>
</dbReference>
<accession>A0ACC3BBJ4</accession>
<reference evidence="1 2" key="1">
    <citation type="journal article" date="2023" name="ACS Omega">
        <title>Identification of the Neoaspergillic Acid Biosynthesis Gene Cluster by Establishing an In Vitro CRISPR-Ribonucleoprotein Genetic System in Aspergillus melleus.</title>
        <authorList>
            <person name="Yuan B."/>
            <person name="Grau M.F."/>
            <person name="Murata R.M."/>
            <person name="Torok T."/>
            <person name="Venkateswaran K."/>
            <person name="Stajich J.E."/>
            <person name="Wang C.C.C."/>
        </authorList>
    </citation>
    <scope>NUCLEOTIDE SEQUENCE [LARGE SCALE GENOMIC DNA]</scope>
    <source>
        <strain evidence="1 2">IMV 1140</strain>
    </source>
</reference>
<evidence type="ECO:0000313" key="2">
    <source>
        <dbReference type="Proteomes" id="UP001177260"/>
    </source>
</evidence>
<dbReference type="Proteomes" id="UP001177260">
    <property type="component" value="Unassembled WGS sequence"/>
</dbReference>